<evidence type="ECO:0000256" key="5">
    <source>
        <dbReference type="ARBA" id="ARBA00023157"/>
    </source>
</evidence>
<dbReference type="CDD" id="cd00190">
    <property type="entry name" value="Tryp_SPc"/>
    <property type="match status" value="1"/>
</dbReference>
<dbReference type="InterPro" id="IPR018114">
    <property type="entry name" value="TRYPSIN_HIS"/>
</dbReference>
<dbReference type="GO" id="GO:0006508">
    <property type="term" value="P:proteolysis"/>
    <property type="evidence" value="ECO:0007669"/>
    <property type="project" value="UniProtKB-KW"/>
</dbReference>
<dbReference type="AlphaFoldDB" id="A0A8S4E2M4"/>
<dbReference type="InterPro" id="IPR001314">
    <property type="entry name" value="Peptidase_S1A"/>
</dbReference>
<dbReference type="Gene3D" id="2.40.10.10">
    <property type="entry name" value="Trypsin-like serine proteases"/>
    <property type="match status" value="1"/>
</dbReference>
<comment type="caution">
    <text evidence="8">The sequence shown here is derived from an EMBL/GenBank/DDBJ whole genome shotgun (WGS) entry which is preliminary data.</text>
</comment>
<dbReference type="PROSITE" id="PS50240">
    <property type="entry name" value="TRYPSIN_DOM"/>
    <property type="match status" value="1"/>
</dbReference>
<protein>
    <submittedName>
        <fullName evidence="8">(diamondback moth) hypothetical protein</fullName>
    </submittedName>
</protein>
<dbReference type="InterPro" id="IPR009003">
    <property type="entry name" value="Peptidase_S1_PA"/>
</dbReference>
<dbReference type="InterPro" id="IPR001254">
    <property type="entry name" value="Trypsin_dom"/>
</dbReference>
<dbReference type="PANTHER" id="PTHR24276:SF98">
    <property type="entry name" value="FI18310P1-RELATED"/>
    <property type="match status" value="1"/>
</dbReference>
<feature type="domain" description="Peptidase S1" evidence="7">
    <location>
        <begin position="105"/>
        <end position="325"/>
    </location>
</feature>
<evidence type="ECO:0000313" key="9">
    <source>
        <dbReference type="Proteomes" id="UP000653454"/>
    </source>
</evidence>
<keyword evidence="5" id="KW-1015">Disulfide bond</keyword>
<name>A0A8S4E2M4_PLUXY</name>
<keyword evidence="3 6" id="KW-0378">Hydrolase</keyword>
<evidence type="ECO:0000256" key="1">
    <source>
        <dbReference type="ARBA" id="ARBA00007664"/>
    </source>
</evidence>
<keyword evidence="9" id="KW-1185">Reference proteome</keyword>
<comment type="similarity">
    <text evidence="1">Belongs to the peptidase S1 family.</text>
</comment>
<dbReference type="PRINTS" id="PR00722">
    <property type="entry name" value="CHYMOTRYPSIN"/>
</dbReference>
<sequence>MRKIQQPEIIDQKSFERIIMPPQLCSTTAAALRKLSDNISKNLSIIRSLDISSDNWDMLNFRKFLRDQADHLESLDPGQPNGPSDAHMNSARKASRIRQKWFKNCGGVILTQHHVLTAAHCLFQKIKDTTAVTGTTILRASKVVIRVGSTYSERGGSKHATSKTVVHEDYKYLKSYDNDVAVLVLPTSMSNYRSSSVQPAAIPPGGYVVPDNASVVAVGWGQTDMNCIESTPLGLRHVGLRTVDRRTCGVRWGQVVPELPDSMLCAGLLGVGGAGICIGDSGGPLVYNGVVVGVTSFLKTCDDSFYPQVFMRVSSYTDWINNTVSSIRSLHMKLAFSIGGT</sequence>
<reference evidence="8" key="1">
    <citation type="submission" date="2020-11" db="EMBL/GenBank/DDBJ databases">
        <authorList>
            <person name="Whiteford S."/>
        </authorList>
    </citation>
    <scope>NUCLEOTIDE SEQUENCE</scope>
</reference>
<dbReference type="EMBL" id="CAJHNJ030000011">
    <property type="protein sequence ID" value="CAG9108983.1"/>
    <property type="molecule type" value="Genomic_DNA"/>
</dbReference>
<evidence type="ECO:0000256" key="3">
    <source>
        <dbReference type="ARBA" id="ARBA00022801"/>
    </source>
</evidence>
<dbReference type="SUPFAM" id="SSF50494">
    <property type="entry name" value="Trypsin-like serine proteases"/>
    <property type="match status" value="1"/>
</dbReference>
<dbReference type="PANTHER" id="PTHR24276">
    <property type="entry name" value="POLYSERASE-RELATED"/>
    <property type="match status" value="1"/>
</dbReference>
<evidence type="ECO:0000313" key="8">
    <source>
        <dbReference type="EMBL" id="CAG9108983.1"/>
    </source>
</evidence>
<dbReference type="InterPro" id="IPR033116">
    <property type="entry name" value="TRYPSIN_SER"/>
</dbReference>
<dbReference type="PROSITE" id="PS00135">
    <property type="entry name" value="TRYPSIN_SER"/>
    <property type="match status" value="1"/>
</dbReference>
<keyword evidence="2 6" id="KW-0645">Protease</keyword>
<organism evidence="8 9">
    <name type="scientific">Plutella xylostella</name>
    <name type="common">Diamondback moth</name>
    <name type="synonym">Plutella maculipennis</name>
    <dbReference type="NCBI Taxonomy" id="51655"/>
    <lineage>
        <taxon>Eukaryota</taxon>
        <taxon>Metazoa</taxon>
        <taxon>Ecdysozoa</taxon>
        <taxon>Arthropoda</taxon>
        <taxon>Hexapoda</taxon>
        <taxon>Insecta</taxon>
        <taxon>Pterygota</taxon>
        <taxon>Neoptera</taxon>
        <taxon>Endopterygota</taxon>
        <taxon>Lepidoptera</taxon>
        <taxon>Glossata</taxon>
        <taxon>Ditrysia</taxon>
        <taxon>Yponomeutoidea</taxon>
        <taxon>Plutellidae</taxon>
        <taxon>Plutella</taxon>
    </lineage>
</organism>
<evidence type="ECO:0000256" key="4">
    <source>
        <dbReference type="ARBA" id="ARBA00022825"/>
    </source>
</evidence>
<gene>
    <name evidence="8" type="ORF">PLXY2_LOCUS4265</name>
</gene>
<proteinExistence type="inferred from homology"/>
<keyword evidence="4 6" id="KW-0720">Serine protease</keyword>
<evidence type="ECO:0000256" key="6">
    <source>
        <dbReference type="RuleBase" id="RU363034"/>
    </source>
</evidence>
<dbReference type="SMART" id="SM00020">
    <property type="entry name" value="Tryp_SPc"/>
    <property type="match status" value="1"/>
</dbReference>
<accession>A0A8S4E2M4</accession>
<dbReference type="Proteomes" id="UP000653454">
    <property type="component" value="Unassembled WGS sequence"/>
</dbReference>
<dbReference type="InterPro" id="IPR043504">
    <property type="entry name" value="Peptidase_S1_PA_chymotrypsin"/>
</dbReference>
<dbReference type="PROSITE" id="PS00134">
    <property type="entry name" value="TRYPSIN_HIS"/>
    <property type="match status" value="1"/>
</dbReference>
<evidence type="ECO:0000259" key="7">
    <source>
        <dbReference type="PROSITE" id="PS50240"/>
    </source>
</evidence>
<dbReference type="GO" id="GO:0004252">
    <property type="term" value="F:serine-type endopeptidase activity"/>
    <property type="evidence" value="ECO:0007669"/>
    <property type="project" value="InterPro"/>
</dbReference>
<dbReference type="Pfam" id="PF00089">
    <property type="entry name" value="Trypsin"/>
    <property type="match status" value="1"/>
</dbReference>
<dbReference type="InterPro" id="IPR050430">
    <property type="entry name" value="Peptidase_S1"/>
</dbReference>
<evidence type="ECO:0000256" key="2">
    <source>
        <dbReference type="ARBA" id="ARBA00022670"/>
    </source>
</evidence>